<proteinExistence type="predicted"/>
<dbReference type="InterPro" id="IPR001387">
    <property type="entry name" value="Cro/C1-type_HTH"/>
</dbReference>
<dbReference type="SUPFAM" id="SSF47413">
    <property type="entry name" value="lambda repressor-like DNA-binding domains"/>
    <property type="match status" value="1"/>
</dbReference>
<feature type="region of interest" description="Disordered" evidence="1">
    <location>
        <begin position="1"/>
        <end position="38"/>
    </location>
</feature>
<reference evidence="3" key="1">
    <citation type="journal article" date="2014" name="Front. Microbiol.">
        <title>High frequency of phylogenetically diverse reductive dehalogenase-homologous genes in deep subseafloor sedimentary metagenomes.</title>
        <authorList>
            <person name="Kawai M."/>
            <person name="Futagami T."/>
            <person name="Toyoda A."/>
            <person name="Takaki Y."/>
            <person name="Nishi S."/>
            <person name="Hori S."/>
            <person name="Arai W."/>
            <person name="Tsubouchi T."/>
            <person name="Morono Y."/>
            <person name="Uchiyama I."/>
            <person name="Ito T."/>
            <person name="Fujiyama A."/>
            <person name="Inagaki F."/>
            <person name="Takami H."/>
        </authorList>
    </citation>
    <scope>NUCLEOTIDE SEQUENCE</scope>
    <source>
        <strain evidence="3">Expedition CK06-06</strain>
    </source>
</reference>
<evidence type="ECO:0000259" key="2">
    <source>
        <dbReference type="PROSITE" id="PS50943"/>
    </source>
</evidence>
<dbReference type="Gene3D" id="1.10.260.40">
    <property type="entry name" value="lambda repressor-like DNA-binding domains"/>
    <property type="match status" value="1"/>
</dbReference>
<name>X0VC55_9ZZZZ</name>
<sequence>MSGCPGAQAERVKEQGERGEAAVRRRASAGPVTSGSTDRVFSHRLRAALDRKGWSQNELARSSEVSVGHVSMILRGQRIPSVAIAAQFARALGVSLDWLVGLKE</sequence>
<gene>
    <name evidence="3" type="ORF">S01H1_40943</name>
</gene>
<dbReference type="EMBL" id="BARS01025946">
    <property type="protein sequence ID" value="GAG10048.1"/>
    <property type="molecule type" value="Genomic_DNA"/>
</dbReference>
<feature type="compositionally biased region" description="Basic and acidic residues" evidence="1">
    <location>
        <begin position="10"/>
        <end position="23"/>
    </location>
</feature>
<dbReference type="AlphaFoldDB" id="X0VC55"/>
<dbReference type="InterPro" id="IPR010982">
    <property type="entry name" value="Lambda_DNA-bd_dom_sf"/>
</dbReference>
<dbReference type="PROSITE" id="PS50943">
    <property type="entry name" value="HTH_CROC1"/>
    <property type="match status" value="1"/>
</dbReference>
<evidence type="ECO:0000256" key="1">
    <source>
        <dbReference type="SAM" id="MobiDB-lite"/>
    </source>
</evidence>
<dbReference type="SMART" id="SM00530">
    <property type="entry name" value="HTH_XRE"/>
    <property type="match status" value="1"/>
</dbReference>
<comment type="caution">
    <text evidence="3">The sequence shown here is derived from an EMBL/GenBank/DDBJ whole genome shotgun (WGS) entry which is preliminary data.</text>
</comment>
<dbReference type="GO" id="GO:0003677">
    <property type="term" value="F:DNA binding"/>
    <property type="evidence" value="ECO:0007669"/>
    <property type="project" value="InterPro"/>
</dbReference>
<protein>
    <recommendedName>
        <fullName evidence="2">HTH cro/C1-type domain-containing protein</fullName>
    </recommendedName>
</protein>
<evidence type="ECO:0000313" key="3">
    <source>
        <dbReference type="EMBL" id="GAG10048.1"/>
    </source>
</evidence>
<organism evidence="3">
    <name type="scientific">marine sediment metagenome</name>
    <dbReference type="NCBI Taxonomy" id="412755"/>
    <lineage>
        <taxon>unclassified sequences</taxon>
        <taxon>metagenomes</taxon>
        <taxon>ecological metagenomes</taxon>
    </lineage>
</organism>
<dbReference type="CDD" id="cd00093">
    <property type="entry name" value="HTH_XRE"/>
    <property type="match status" value="1"/>
</dbReference>
<dbReference type="Pfam" id="PF01381">
    <property type="entry name" value="HTH_3"/>
    <property type="match status" value="1"/>
</dbReference>
<feature type="domain" description="HTH cro/C1-type" evidence="2">
    <location>
        <begin position="45"/>
        <end position="99"/>
    </location>
</feature>
<accession>X0VC55</accession>